<keyword evidence="2" id="KW-1185">Reference proteome</keyword>
<dbReference type="EMBL" id="CM039427">
    <property type="protein sequence ID" value="KAI4353129.1"/>
    <property type="molecule type" value="Genomic_DNA"/>
</dbReference>
<proteinExistence type="predicted"/>
<dbReference type="Proteomes" id="UP000828941">
    <property type="component" value="Chromosome 2"/>
</dbReference>
<reference evidence="1 2" key="1">
    <citation type="journal article" date="2022" name="DNA Res.">
        <title>Chromosomal-level genome assembly of the orchid tree Bauhinia variegata (Leguminosae; Cercidoideae) supports the allotetraploid origin hypothesis of Bauhinia.</title>
        <authorList>
            <person name="Zhong Y."/>
            <person name="Chen Y."/>
            <person name="Zheng D."/>
            <person name="Pang J."/>
            <person name="Liu Y."/>
            <person name="Luo S."/>
            <person name="Meng S."/>
            <person name="Qian L."/>
            <person name="Wei D."/>
            <person name="Dai S."/>
            <person name="Zhou R."/>
        </authorList>
    </citation>
    <scope>NUCLEOTIDE SEQUENCE [LARGE SCALE GENOMIC DNA]</scope>
    <source>
        <strain evidence="1">BV-YZ2020</strain>
    </source>
</reference>
<sequence length="1130" mass="129222">MAEAFLEVLLENLSSLIQKELGLFFGVEKQIERLSSTLSTIRAVLKDAEEKQLSNRAIRDWLQKLKDAAHRLDDILDEISTESLRLEYRGLKHGPVCKSLSSFFSSLHPKNVLFRRSIAIKMKDIMQRLDEIAQEKIKFHLSEVILENNPQIPEWRETTSIITQSQVYGRDVDKEKVIDFLIGDSSNSKDLSIYTIAGIGGLGKTTLAQHVFNDIKISYHFEPKIWVCVSEDFTLKTLFKSISDNNDGHLNLESLQRRVQEKLQKKRYLLVLDDVWNEDLEKWDKFKAVLACGSKGASIVATTRSKRVANIMGTCPPHELSTLSDDDCWSLFKEHALGMCNEEHAELVPIGKEIVKKCGGLPLAAKALGGLLRFKSDKKEWLYIKESKLWDLPQSENSILPALRLSYLNLPLKLRQCFAYCAIFPKDSIIQKEELIQLWMANGFISSRGILMAEDIADQFCHELCCRSFFEDILRDDFGNILQFKMHDLVHDLAQWIMVATCCIPEYYSLSDLPRAIHHISFYCYRVSSKIYALYQLKSLRTLLIETVFRPSTAPDLKKFFYLRVFHQKGLKVVPPSVGNLKHLRYLNLSYGSFKTLPTSICSLWNLQILNLNWCSNLQKLPENVKCLKALCHLHMSGCRSLSSTPPEMGQLTCLRTLNIYIVSNKRGYLLAELKHLKLKGELHIKHLEKVTSVKDAKEANLSTKQLDQLFLSWGRDGVFKLQENVEQILEALEPHPQLKELKIGGYKGESFSNWMSNPTFKDLHSIELVDCTCCIHLPALGKLPSLKELILHNMNHVRFIDDESYDGGRTRGFKSLQYLKITHLPYLEGLSKEEGEDMFPSLSKMEIGQCPKLVLHHLPTVTELVMDEDPKDCCFVSESLPPVNELSTKRLFFCSINKLHGLQRLYLTIDEELTLFPDGMLQDLNCLTELQICEYAKLVALPADLIHLHALQQLKIVKCHSLVCFPEQVLQGLHSLQTLVIGDCSKLKRLSRGLQYLTSLKNLTIENCPEVEDLPVDLQHVLASLQYLYLGSLPNLESVPDWLENLTSLQSLTVSKCEKLVSLPMSIKNLSSLKRLEIWGCPELSKRCEDETGEDWQKIAHVPRVYHNSGGYHPGELHYWRISINMREI</sequence>
<organism evidence="1 2">
    <name type="scientific">Bauhinia variegata</name>
    <name type="common">Purple orchid tree</name>
    <name type="synonym">Phanera variegata</name>
    <dbReference type="NCBI Taxonomy" id="167791"/>
    <lineage>
        <taxon>Eukaryota</taxon>
        <taxon>Viridiplantae</taxon>
        <taxon>Streptophyta</taxon>
        <taxon>Embryophyta</taxon>
        <taxon>Tracheophyta</taxon>
        <taxon>Spermatophyta</taxon>
        <taxon>Magnoliopsida</taxon>
        <taxon>eudicotyledons</taxon>
        <taxon>Gunneridae</taxon>
        <taxon>Pentapetalae</taxon>
        <taxon>rosids</taxon>
        <taxon>fabids</taxon>
        <taxon>Fabales</taxon>
        <taxon>Fabaceae</taxon>
        <taxon>Cercidoideae</taxon>
        <taxon>Cercideae</taxon>
        <taxon>Bauhiniinae</taxon>
        <taxon>Bauhinia</taxon>
    </lineage>
</organism>
<gene>
    <name evidence="1" type="ORF">L6164_002100</name>
</gene>
<protein>
    <submittedName>
        <fullName evidence="1">Uncharacterized protein</fullName>
    </submittedName>
</protein>
<comment type="caution">
    <text evidence="1">The sequence shown here is derived from an EMBL/GenBank/DDBJ whole genome shotgun (WGS) entry which is preliminary data.</text>
</comment>
<name>A0ACB9PWC0_BAUVA</name>
<evidence type="ECO:0000313" key="2">
    <source>
        <dbReference type="Proteomes" id="UP000828941"/>
    </source>
</evidence>
<accession>A0ACB9PWC0</accession>
<evidence type="ECO:0000313" key="1">
    <source>
        <dbReference type="EMBL" id="KAI4353129.1"/>
    </source>
</evidence>